<evidence type="ECO:0000313" key="2">
    <source>
        <dbReference type="EMBL" id="VGO22372.1"/>
    </source>
</evidence>
<sequence length="326" mass="35801">MMRWVSGLKVEGRKSFLLFSCFLSLFVAIPFLSGCSPEKAETAGASEPALSRQYRKGSATVIVSASETNIPTSGKIHLMIDVHAPPNAAVVFPEIEYFIEPFSVVDGYAEPVQILPNGKHLHRRAWVLVPNLPGESIFQPLEIQVGTASVATEPIAVQVTSLLPAGIEAFEIKDIAGPAELLPEQEKQQRLGLILLGFAVIATFLTLLINLIHRPKVEIVLAPHEAAFQALENLPEDELDRIQTLTEILLAFIGGRYRIPTAGKTINEILPHLPKPQLLGRREPLEGFLTTGEQIRFSNKVPDGFADELENYVRSFVDAVKEVPCD</sequence>
<evidence type="ECO:0000313" key="3">
    <source>
        <dbReference type="Proteomes" id="UP000346198"/>
    </source>
</evidence>
<gene>
    <name evidence="2" type="ORF">SCARR_04455</name>
</gene>
<dbReference type="AlphaFoldDB" id="A0A6C2UQ03"/>
<evidence type="ECO:0000256" key="1">
    <source>
        <dbReference type="SAM" id="Phobius"/>
    </source>
</evidence>
<reference evidence="2 3" key="1">
    <citation type="submission" date="2019-04" db="EMBL/GenBank/DDBJ databases">
        <authorList>
            <person name="Van Vliet M D."/>
        </authorList>
    </citation>
    <scope>NUCLEOTIDE SEQUENCE [LARGE SCALE GENOMIC DNA]</scope>
    <source>
        <strain evidence="2 3">F21</strain>
    </source>
</reference>
<feature type="transmembrane region" description="Helical" evidence="1">
    <location>
        <begin position="191"/>
        <end position="212"/>
    </location>
</feature>
<dbReference type="PROSITE" id="PS51257">
    <property type="entry name" value="PROKAR_LIPOPROTEIN"/>
    <property type="match status" value="1"/>
</dbReference>
<keyword evidence="1" id="KW-0472">Membrane</keyword>
<accession>A0A6C2UQ03</accession>
<dbReference type="EMBL" id="CAAHFH010000002">
    <property type="protein sequence ID" value="VGO22372.1"/>
    <property type="molecule type" value="Genomic_DNA"/>
</dbReference>
<keyword evidence="1" id="KW-0812">Transmembrane</keyword>
<keyword evidence="3" id="KW-1185">Reference proteome</keyword>
<dbReference type="Proteomes" id="UP000346198">
    <property type="component" value="Unassembled WGS sequence"/>
</dbReference>
<dbReference type="RefSeq" id="WP_136063755.1">
    <property type="nucleotide sequence ID" value="NZ_CAAHFH010000002.1"/>
</dbReference>
<keyword evidence="1" id="KW-1133">Transmembrane helix</keyword>
<evidence type="ECO:0008006" key="4">
    <source>
        <dbReference type="Google" id="ProtNLM"/>
    </source>
</evidence>
<organism evidence="2 3">
    <name type="scientific">Pontiella sulfatireligans</name>
    <dbReference type="NCBI Taxonomy" id="2750658"/>
    <lineage>
        <taxon>Bacteria</taxon>
        <taxon>Pseudomonadati</taxon>
        <taxon>Kiritimatiellota</taxon>
        <taxon>Kiritimatiellia</taxon>
        <taxon>Kiritimatiellales</taxon>
        <taxon>Pontiellaceae</taxon>
        <taxon>Pontiella</taxon>
    </lineage>
</organism>
<name>A0A6C2UQ03_9BACT</name>
<proteinExistence type="predicted"/>
<protein>
    <recommendedName>
        <fullName evidence="4">Protein BatD</fullName>
    </recommendedName>
</protein>